<dbReference type="SUPFAM" id="SSF56731">
    <property type="entry name" value="DNA primase core"/>
    <property type="match status" value="1"/>
</dbReference>
<name>J9QL10_9CAUD</name>
<dbReference type="InterPro" id="IPR037068">
    <property type="entry name" value="DNA_primase_core_N_sf"/>
</dbReference>
<keyword evidence="2" id="KW-1185">Reference proteome</keyword>
<gene>
    <name evidence="1" type="ORF">My1_115</name>
</gene>
<proteinExistence type="predicted"/>
<dbReference type="EMBL" id="JX195166">
    <property type="protein sequence ID" value="AFQ22274.1"/>
    <property type="molecule type" value="Genomic_DNA"/>
</dbReference>
<dbReference type="OrthoDB" id="9675at10239"/>
<dbReference type="GO" id="GO:0006269">
    <property type="term" value="P:DNA replication, synthesis of primer"/>
    <property type="evidence" value="ECO:0007669"/>
    <property type="project" value="TreeGrafter"/>
</dbReference>
<sequence>MSRILDLLNAKHIPFKDTGGDIIIQCLNPEHNDATPSLRVDPASGAMHCLSCGFGKGIPSIYHYFNESINEASAALLRVRKRIGELRGVTSSLSIPEDAVLVTEDYRDISKETLSKYYAFNHVDWPDRIVFPITDAVGRILFFLGRRMNGTNSMKYVVKPRGIPPPVFPLRHNTPVLVLVEGIFDMLNLEDKGMPNTSCCFGTHQFTANNIQDKLAPFIISGTKTVVILLDNDESGLKASEVLYKLIRDKTNLRPVIASELLPAGKDPGGLSREEVEQLAKYIEILLAEDA</sequence>
<dbReference type="Proteomes" id="UP000006280">
    <property type="component" value="Segment"/>
</dbReference>
<dbReference type="CDD" id="cd01029">
    <property type="entry name" value="TOPRIM_primases"/>
    <property type="match status" value="1"/>
</dbReference>
<dbReference type="RefSeq" id="YP_006906367.1">
    <property type="nucleotide sequence ID" value="NC_018837.1"/>
</dbReference>
<protein>
    <submittedName>
        <fullName evidence="1">Putative DNA primase</fullName>
    </submittedName>
</protein>
<dbReference type="Gene3D" id="3.90.580.10">
    <property type="entry name" value="Zinc finger, CHC2-type domain"/>
    <property type="match status" value="1"/>
</dbReference>
<dbReference type="InterPro" id="IPR050219">
    <property type="entry name" value="DnaG_primase"/>
</dbReference>
<accession>J9QL10</accession>
<dbReference type="InterPro" id="IPR036977">
    <property type="entry name" value="DNA_primase_Znf_CHC2"/>
</dbReference>
<dbReference type="PANTHER" id="PTHR30313">
    <property type="entry name" value="DNA PRIMASE"/>
    <property type="match status" value="1"/>
</dbReference>
<dbReference type="GeneID" id="13826817"/>
<reference evidence="1 2" key="1">
    <citation type="journal article" date="2012" name="J. Virol.">
        <title>Complete Genome Sequence of Pectobacterium carotovorum subsp. carotovorum Bacteriophage My1.</title>
        <authorList>
            <person name="Lee D.H."/>
            <person name="Lee J.H."/>
            <person name="Shin H."/>
            <person name="Ji S."/>
            <person name="Roh E."/>
            <person name="Jung K."/>
            <person name="Ryu S."/>
            <person name="Choi J."/>
            <person name="Heu S."/>
        </authorList>
    </citation>
    <scope>NUCLEOTIDE SEQUENCE [LARGE SCALE GENOMIC DNA]</scope>
</reference>
<dbReference type="Gene3D" id="3.90.980.10">
    <property type="entry name" value="DNA primase, catalytic core, N-terminal domain"/>
    <property type="match status" value="1"/>
</dbReference>
<dbReference type="KEGG" id="vg:13826817"/>
<evidence type="ECO:0000313" key="2">
    <source>
        <dbReference type="Proteomes" id="UP000006280"/>
    </source>
</evidence>
<evidence type="ECO:0000313" key="1">
    <source>
        <dbReference type="EMBL" id="AFQ22274.1"/>
    </source>
</evidence>
<dbReference type="GO" id="GO:0008270">
    <property type="term" value="F:zinc ion binding"/>
    <property type="evidence" value="ECO:0007669"/>
    <property type="project" value="InterPro"/>
</dbReference>
<dbReference type="GO" id="GO:0003677">
    <property type="term" value="F:DNA binding"/>
    <property type="evidence" value="ECO:0007669"/>
    <property type="project" value="InterPro"/>
</dbReference>
<organism evidence="1 2">
    <name type="scientific">Pectobacterium phage My1</name>
    <dbReference type="NCBI Taxonomy" id="1204539"/>
    <lineage>
        <taxon>Viruses</taxon>
        <taxon>Duplodnaviria</taxon>
        <taxon>Heunggongvirae</taxon>
        <taxon>Uroviricota</taxon>
        <taxon>Caudoviricetes</taxon>
        <taxon>Demerecviridae</taxon>
        <taxon>Mccorquodalevirinae</taxon>
        <taxon>Myunavirus</taxon>
        <taxon>Myunavirus My1</taxon>
    </lineage>
</organism>
<dbReference type="Pfam" id="PF13155">
    <property type="entry name" value="Toprim_2"/>
    <property type="match status" value="1"/>
</dbReference>
<dbReference type="Gene3D" id="3.40.1360.10">
    <property type="match status" value="1"/>
</dbReference>
<dbReference type="SUPFAM" id="SSF57783">
    <property type="entry name" value="Zinc beta-ribbon"/>
    <property type="match status" value="1"/>
</dbReference>
<dbReference type="PANTHER" id="PTHR30313:SF2">
    <property type="entry name" value="DNA PRIMASE"/>
    <property type="match status" value="1"/>
</dbReference>
<dbReference type="InterPro" id="IPR034154">
    <property type="entry name" value="TOPRIM_DnaG/twinkle"/>
</dbReference>